<protein>
    <submittedName>
        <fullName evidence="1">Uncharacterized protein</fullName>
    </submittedName>
</protein>
<feature type="non-terminal residue" evidence="1">
    <location>
        <position position="414"/>
    </location>
</feature>
<organism evidence="1 2">
    <name type="scientific">Cirrhinus mrigala</name>
    <name type="common">Mrigala</name>
    <dbReference type="NCBI Taxonomy" id="683832"/>
    <lineage>
        <taxon>Eukaryota</taxon>
        <taxon>Metazoa</taxon>
        <taxon>Chordata</taxon>
        <taxon>Craniata</taxon>
        <taxon>Vertebrata</taxon>
        <taxon>Euteleostomi</taxon>
        <taxon>Actinopterygii</taxon>
        <taxon>Neopterygii</taxon>
        <taxon>Teleostei</taxon>
        <taxon>Ostariophysi</taxon>
        <taxon>Cypriniformes</taxon>
        <taxon>Cyprinidae</taxon>
        <taxon>Labeoninae</taxon>
        <taxon>Labeonini</taxon>
        <taxon>Cirrhinus</taxon>
    </lineage>
</organism>
<evidence type="ECO:0000313" key="2">
    <source>
        <dbReference type="Proteomes" id="UP001529510"/>
    </source>
</evidence>
<accession>A0ABD0N4R6</accession>
<evidence type="ECO:0000313" key="1">
    <source>
        <dbReference type="EMBL" id="KAL0157127.1"/>
    </source>
</evidence>
<dbReference type="AlphaFoldDB" id="A0ABD0N4R6"/>
<dbReference type="EMBL" id="JAMKFB020000024">
    <property type="protein sequence ID" value="KAL0157127.1"/>
    <property type="molecule type" value="Genomic_DNA"/>
</dbReference>
<name>A0ABD0N4R6_CIRMR</name>
<gene>
    <name evidence="1" type="ORF">M9458_048373</name>
</gene>
<reference evidence="1 2" key="1">
    <citation type="submission" date="2024-05" db="EMBL/GenBank/DDBJ databases">
        <title>Genome sequencing and assembly of Indian major carp, Cirrhinus mrigala (Hamilton, 1822).</title>
        <authorList>
            <person name="Mohindra V."/>
            <person name="Chowdhury L.M."/>
            <person name="Lal K."/>
            <person name="Jena J.K."/>
        </authorList>
    </citation>
    <scope>NUCLEOTIDE SEQUENCE [LARGE SCALE GENOMIC DNA]</scope>
    <source>
        <strain evidence="1">CM1030</strain>
        <tissue evidence="1">Blood</tissue>
    </source>
</reference>
<keyword evidence="2" id="KW-1185">Reference proteome</keyword>
<proteinExistence type="predicted"/>
<sequence length="414" mass="45386">MASTAEPIHKMAATTTLHHVTAAIPVSCKVKAVSHESSQVTAVFPEPIKSSYSCCPESNKVKAVDLIQVTADFYEPNQVTADLHEASQATTDLHEPKSQNVTSDRPESRYITFDCPESRHVTTVVPEPRHVTAAVQILVTLVTSCLTTQSHAIHVSSDLPEPRHVSSVTPKHPSDISRSCHPLLLFPVTIWCVWAPHYAPEASSVHEWQLLLQNLLRGRHPLTNSQPVLSRLWTLSVNALSILPAKEVLYKHSVRPVTATEADSEPLPCSELAKKAISEFMSCLEAAILKKNDSELLALSVVLMETVNMPTVFPDSLFVALSAFSVPVFLRSQSMSWVSVPPWWASALSALPWWASSMTAPPWRAPGLPAPPWWAPAPTALPRRAPGLSVLFWWPTALSIPPALPWFSALPVLL</sequence>
<dbReference type="Proteomes" id="UP001529510">
    <property type="component" value="Unassembled WGS sequence"/>
</dbReference>
<comment type="caution">
    <text evidence="1">The sequence shown here is derived from an EMBL/GenBank/DDBJ whole genome shotgun (WGS) entry which is preliminary data.</text>
</comment>